<sequence>MENFSVSKVSSGDRTNVGVNTDEDRNTKKVRFKVAGGAPLGNMMVDTIPVREVSWKEMLLGRNGFESSNGMSDGDIVIEDGDILRSSINRIPTIDFSKLLRNILNIGYKVLYNRISSFWKPSQPFRLMDIENGYFLVRFQNRVDYDLALTQGPWTVFGHYLTVQPWTIEFDLLKPFPNRSMQGEKEDSLETTDKDADPTTVADALGPSMVVRCKSRRIQNGKSNQQAKITVENQNGLRFTALMAGEEHSPDLGAAKSGVENSRLKEISFKQGDFIKKLKEIRLEGNSRLRAEGSKGVDFGVNSDGFQTNSSSRLDLDNSENLDHIDQLGLIPDLHLQNKSSSLHFNLTFEGPLEVVVALNSNILDPKCHSTVIFKENSDYNSIVTGSNNRTGDSNIVTVPSK</sequence>
<accession>A0A2P5WK39</accession>
<dbReference type="Pfam" id="PF14111">
    <property type="entry name" value="DUF4283"/>
    <property type="match status" value="1"/>
</dbReference>
<dbReference type="EMBL" id="KZ667313">
    <property type="protein sequence ID" value="PPR91458.1"/>
    <property type="molecule type" value="Genomic_DNA"/>
</dbReference>
<dbReference type="Proteomes" id="UP000239757">
    <property type="component" value="Unassembled WGS sequence"/>
</dbReference>
<organism evidence="3 4">
    <name type="scientific">Gossypium barbadense</name>
    <name type="common">Sea Island cotton</name>
    <name type="synonym">Hibiscus barbadensis</name>
    <dbReference type="NCBI Taxonomy" id="3634"/>
    <lineage>
        <taxon>Eukaryota</taxon>
        <taxon>Viridiplantae</taxon>
        <taxon>Streptophyta</taxon>
        <taxon>Embryophyta</taxon>
        <taxon>Tracheophyta</taxon>
        <taxon>Spermatophyta</taxon>
        <taxon>Magnoliopsida</taxon>
        <taxon>eudicotyledons</taxon>
        <taxon>Gunneridae</taxon>
        <taxon>Pentapetalae</taxon>
        <taxon>rosids</taxon>
        <taxon>malvids</taxon>
        <taxon>Malvales</taxon>
        <taxon>Malvaceae</taxon>
        <taxon>Malvoideae</taxon>
        <taxon>Gossypium</taxon>
    </lineage>
</organism>
<dbReference type="PANTHER" id="PTHR31286:SF173">
    <property type="entry name" value="DUF4283 DOMAIN-CONTAINING PROTEIN"/>
    <property type="match status" value="1"/>
</dbReference>
<evidence type="ECO:0000313" key="4">
    <source>
        <dbReference type="Proteomes" id="UP000239757"/>
    </source>
</evidence>
<feature type="compositionally biased region" description="Polar residues" evidence="1">
    <location>
        <begin position="1"/>
        <end position="19"/>
    </location>
</feature>
<dbReference type="OrthoDB" id="995555at2759"/>
<dbReference type="InterPro" id="IPR040256">
    <property type="entry name" value="At4g02000-like"/>
</dbReference>
<dbReference type="AlphaFoldDB" id="A0A2P5WK39"/>
<feature type="compositionally biased region" description="Basic and acidic residues" evidence="1">
    <location>
        <begin position="182"/>
        <end position="197"/>
    </location>
</feature>
<gene>
    <name evidence="3" type="ORF">GOBAR_AA29230</name>
</gene>
<dbReference type="PANTHER" id="PTHR31286">
    <property type="entry name" value="GLYCINE-RICH CELL WALL STRUCTURAL PROTEIN 1.8-LIKE"/>
    <property type="match status" value="1"/>
</dbReference>
<evidence type="ECO:0000259" key="2">
    <source>
        <dbReference type="Pfam" id="PF14111"/>
    </source>
</evidence>
<feature type="region of interest" description="Disordered" evidence="1">
    <location>
        <begin position="181"/>
        <end position="201"/>
    </location>
</feature>
<protein>
    <recommendedName>
        <fullName evidence="2">DUF4283 domain-containing protein</fullName>
    </recommendedName>
</protein>
<name>A0A2P5WK39_GOSBA</name>
<evidence type="ECO:0000313" key="3">
    <source>
        <dbReference type="EMBL" id="PPR91458.1"/>
    </source>
</evidence>
<evidence type="ECO:0000256" key="1">
    <source>
        <dbReference type="SAM" id="MobiDB-lite"/>
    </source>
</evidence>
<feature type="domain" description="DUF4283" evidence="2">
    <location>
        <begin position="108"/>
        <end position="172"/>
    </location>
</feature>
<proteinExistence type="predicted"/>
<feature type="region of interest" description="Disordered" evidence="1">
    <location>
        <begin position="1"/>
        <end position="23"/>
    </location>
</feature>
<dbReference type="InterPro" id="IPR025558">
    <property type="entry name" value="DUF4283"/>
</dbReference>
<reference evidence="3 4" key="1">
    <citation type="submission" date="2015-01" db="EMBL/GenBank/DDBJ databases">
        <title>Genome of allotetraploid Gossypium barbadense reveals genomic plasticity and fiber elongation in cotton evolution.</title>
        <authorList>
            <person name="Chen X."/>
            <person name="Liu X."/>
            <person name="Zhao B."/>
            <person name="Zheng H."/>
            <person name="Hu Y."/>
            <person name="Lu G."/>
            <person name="Yang C."/>
            <person name="Chen J."/>
            <person name="Shan C."/>
            <person name="Zhang L."/>
            <person name="Zhou Y."/>
            <person name="Wang L."/>
            <person name="Guo W."/>
            <person name="Bai Y."/>
            <person name="Ruan J."/>
            <person name="Shangguan X."/>
            <person name="Mao Y."/>
            <person name="Jiang J."/>
            <person name="Zhu Y."/>
            <person name="Lei J."/>
            <person name="Kang H."/>
            <person name="Chen S."/>
            <person name="He X."/>
            <person name="Wang R."/>
            <person name="Wang Y."/>
            <person name="Chen J."/>
            <person name="Wang L."/>
            <person name="Yu S."/>
            <person name="Wang B."/>
            <person name="Wei J."/>
            <person name="Song S."/>
            <person name="Lu X."/>
            <person name="Gao Z."/>
            <person name="Gu W."/>
            <person name="Deng X."/>
            <person name="Ma D."/>
            <person name="Wang S."/>
            <person name="Liang W."/>
            <person name="Fang L."/>
            <person name="Cai C."/>
            <person name="Zhu X."/>
            <person name="Zhou B."/>
            <person name="Zhang Y."/>
            <person name="Chen Z."/>
            <person name="Xu S."/>
            <person name="Zhu R."/>
            <person name="Wang S."/>
            <person name="Zhang T."/>
            <person name="Zhao G."/>
        </authorList>
    </citation>
    <scope>NUCLEOTIDE SEQUENCE [LARGE SCALE GENOMIC DNA]</scope>
    <source>
        <strain evidence="4">cv. Xinhai21</strain>
        <tissue evidence="3">Leaf</tissue>
    </source>
</reference>